<reference evidence="1 2" key="1">
    <citation type="submission" date="2015-09" db="EMBL/GenBank/DDBJ databases">
        <title>Draft Genome Sequence of Pseudoalteromonas lipolytica UCD-48B.</title>
        <authorList>
            <person name="Krusor M."/>
            <person name="Coil D.A."/>
            <person name="Lang J.M."/>
            <person name="Eisen J.A."/>
            <person name="Alexiev A."/>
        </authorList>
    </citation>
    <scope>NUCLEOTIDE SEQUENCE [LARGE SCALE GENOMIC DNA]</scope>
    <source>
        <strain evidence="1 2">UCD-48B</strain>
    </source>
</reference>
<proteinExistence type="predicted"/>
<comment type="caution">
    <text evidence="1">The sequence shown here is derived from an EMBL/GenBank/DDBJ whole genome shotgun (WGS) entry which is preliminary data.</text>
</comment>
<name>A0A0P7DU64_9GAMM</name>
<dbReference type="RefSeq" id="WP_054553872.1">
    <property type="nucleotide sequence ID" value="NZ_LJTC01000010.1"/>
</dbReference>
<dbReference type="EMBL" id="LJTC01000010">
    <property type="protein sequence ID" value="KPM82666.1"/>
    <property type="molecule type" value="Genomic_DNA"/>
</dbReference>
<sequence>MKWMMTLTTLSLIGIVFTGNSIYTEVKLFRSNDKPTEITASMYRSLIWHSDIYKDDEFLNTAQSYFSDGKIDTREYSKLTSLASKTAGPIIYLQETDEQLWHARLTYKKYLEEQTVERLASLH</sequence>
<dbReference type="Proteomes" id="UP000050378">
    <property type="component" value="Unassembled WGS sequence"/>
</dbReference>
<gene>
    <name evidence="1" type="ORF">AOG27_15270</name>
</gene>
<dbReference type="AlphaFoldDB" id="A0A0P7DU64"/>
<dbReference type="PATRIC" id="fig|570156.3.peg.4145"/>
<evidence type="ECO:0000313" key="1">
    <source>
        <dbReference type="EMBL" id="KPM82666.1"/>
    </source>
</evidence>
<organism evidence="1 2">
    <name type="scientific">Pseudoalteromonas lipolytica</name>
    <dbReference type="NCBI Taxonomy" id="570156"/>
    <lineage>
        <taxon>Bacteria</taxon>
        <taxon>Pseudomonadati</taxon>
        <taxon>Pseudomonadota</taxon>
        <taxon>Gammaproteobacteria</taxon>
        <taxon>Alteromonadales</taxon>
        <taxon>Pseudoalteromonadaceae</taxon>
        <taxon>Pseudoalteromonas</taxon>
    </lineage>
</organism>
<dbReference type="OrthoDB" id="6293171at2"/>
<accession>A0A0P7DU64</accession>
<evidence type="ECO:0000313" key="2">
    <source>
        <dbReference type="Proteomes" id="UP000050378"/>
    </source>
</evidence>
<protein>
    <submittedName>
        <fullName evidence="1">Uncharacterized protein</fullName>
    </submittedName>
</protein>